<dbReference type="RefSeq" id="WP_346230987.1">
    <property type="nucleotide sequence ID" value="NZ_JBDJAW010000078.1"/>
</dbReference>
<reference evidence="1 2" key="1">
    <citation type="submission" date="2024-05" db="EMBL/GenBank/DDBJ databases">
        <title>Microbispora sp.ZYX-F-249.</title>
        <authorList>
            <person name="Xie H."/>
        </authorList>
    </citation>
    <scope>NUCLEOTIDE SEQUENCE [LARGE SCALE GENOMIC DNA]</scope>
    <source>
        <strain evidence="1 2">ZYX-F-249</strain>
    </source>
</reference>
<protein>
    <submittedName>
        <fullName evidence="1">Uncharacterized protein</fullName>
    </submittedName>
</protein>
<dbReference type="EMBL" id="JBDJAW010000078">
    <property type="protein sequence ID" value="MEN3541156.1"/>
    <property type="molecule type" value="Genomic_DNA"/>
</dbReference>
<comment type="caution">
    <text evidence="1">The sequence shown here is derived from an EMBL/GenBank/DDBJ whole genome shotgun (WGS) entry which is preliminary data.</text>
</comment>
<keyword evidence="2" id="KW-1185">Reference proteome</keyword>
<gene>
    <name evidence="1" type="ORF">AAH991_39005</name>
</gene>
<evidence type="ECO:0000313" key="1">
    <source>
        <dbReference type="EMBL" id="MEN3541156.1"/>
    </source>
</evidence>
<sequence length="440" mass="47950">MHAPDWDYAHTDFAAPADRPAPAGLAAGESDWRARLETQTPNGRLLRDNAMLHALAGGRPIRLMHTTGALELIRATGQLCASAGCLVGALYCAPLTKEAAGLRPHNLGSYLLQTKPGTRPLVIEITPHAPIPPKGLDYLRLGGVHLRTYLTYRGVLTGEEDAELRRAAGEQVRAAAAFLDVLLANACGAATPGKAFIDRLAVTVPAMPFLGYLYFEVLSEYLLLHSTSPQTKELAQAGEMNTRLTKAVAFTAVAGMGRLFDLARFAPDHHRLVRLVGQVEPGLAAGATEYVRQRLSHLFAVLALAPAEDARSVTFRGTGFDTLARIAPHLLGHLIFQQMRRLPRYPHLFHTFEQAKALEVYAYWNAHNMPAPFNARLPKGEIGVNPAHPAKAAVWTADVCERGLLHPVEQLDVMFVPRLTDLHLTALGRARFARGHRPGH</sequence>
<evidence type="ECO:0000313" key="2">
    <source>
        <dbReference type="Proteomes" id="UP001447516"/>
    </source>
</evidence>
<organism evidence="1 2">
    <name type="scientific">Microbispora maris</name>
    <dbReference type="NCBI Taxonomy" id="3144104"/>
    <lineage>
        <taxon>Bacteria</taxon>
        <taxon>Bacillati</taxon>
        <taxon>Actinomycetota</taxon>
        <taxon>Actinomycetes</taxon>
        <taxon>Streptosporangiales</taxon>
        <taxon>Streptosporangiaceae</taxon>
        <taxon>Microbispora</taxon>
    </lineage>
</organism>
<accession>A0ABV0B437</accession>
<dbReference type="Proteomes" id="UP001447516">
    <property type="component" value="Unassembled WGS sequence"/>
</dbReference>
<proteinExistence type="predicted"/>
<name>A0ABV0B437_9ACTN</name>